<dbReference type="InterPro" id="IPR012551">
    <property type="entry name" value="DUF1707_SHOCT-like"/>
</dbReference>
<keyword evidence="1" id="KW-0472">Membrane</keyword>
<proteinExistence type="predicted"/>
<protein>
    <submittedName>
        <fullName evidence="3">DUF1707 domain-containing protein</fullName>
    </submittedName>
</protein>
<dbReference type="Proteomes" id="UP001225598">
    <property type="component" value="Chromosome"/>
</dbReference>
<gene>
    <name evidence="3" type="ORF">QP027_01580</name>
</gene>
<name>A0ABY8VEN7_9CORY</name>
<keyword evidence="1" id="KW-1133">Transmembrane helix</keyword>
<reference evidence="3 4" key="1">
    <citation type="submission" date="2023-05" db="EMBL/GenBank/DDBJ databases">
        <title>Corynebacterium suedekumii sp. nov. and Corynebacterium breve sp. nov. isolated from raw cow's milk.</title>
        <authorList>
            <person name="Baer M.K."/>
            <person name="Mehl L."/>
            <person name="Hellmuth R."/>
            <person name="Marke G."/>
            <person name="Lipski A."/>
        </authorList>
    </citation>
    <scope>NUCLEOTIDE SEQUENCE [LARGE SCALE GENOMIC DNA]</scope>
    <source>
        <strain evidence="3 4">R4</strain>
    </source>
</reference>
<keyword evidence="1" id="KW-0812">Transmembrane</keyword>
<accession>A0ABY8VEN7</accession>
<dbReference type="Pfam" id="PF08044">
    <property type="entry name" value="DUF1707"/>
    <property type="match status" value="1"/>
</dbReference>
<organism evidence="3 4">
    <name type="scientific">Corynebacterium breve</name>
    <dbReference type="NCBI Taxonomy" id="3049799"/>
    <lineage>
        <taxon>Bacteria</taxon>
        <taxon>Bacillati</taxon>
        <taxon>Actinomycetota</taxon>
        <taxon>Actinomycetes</taxon>
        <taxon>Mycobacteriales</taxon>
        <taxon>Corynebacteriaceae</taxon>
        <taxon>Corynebacterium</taxon>
    </lineage>
</organism>
<feature type="transmembrane region" description="Helical" evidence="1">
    <location>
        <begin position="88"/>
        <end position="107"/>
    </location>
</feature>
<feature type="domain" description="DUF1707" evidence="2">
    <location>
        <begin position="7"/>
        <end position="59"/>
    </location>
</feature>
<evidence type="ECO:0000313" key="4">
    <source>
        <dbReference type="Proteomes" id="UP001225598"/>
    </source>
</evidence>
<sequence>MTDAPDIRVGDAERSQVLDDLSEHFASGYLDVNEFDRRTQAAVVATHRSQLEALKADLPQAHVPATRSSFAADQELDRLVEKGEKLKAIDAAIGIVTTILFFLGLFVFSWSHFWLVFPAAAAVALGARLILGIDDDEEELFDELSEIQKKERTERLRIAAQKRKELGR</sequence>
<dbReference type="EMBL" id="CP126969">
    <property type="protein sequence ID" value="WIM68116.1"/>
    <property type="molecule type" value="Genomic_DNA"/>
</dbReference>
<evidence type="ECO:0000313" key="3">
    <source>
        <dbReference type="EMBL" id="WIM68116.1"/>
    </source>
</evidence>
<evidence type="ECO:0000259" key="2">
    <source>
        <dbReference type="Pfam" id="PF08044"/>
    </source>
</evidence>
<dbReference type="RefSeq" id="WP_284825454.1">
    <property type="nucleotide sequence ID" value="NZ_CP126969.1"/>
</dbReference>
<keyword evidence="4" id="KW-1185">Reference proteome</keyword>
<evidence type="ECO:0000256" key="1">
    <source>
        <dbReference type="SAM" id="Phobius"/>
    </source>
</evidence>